<proteinExistence type="predicted"/>
<dbReference type="WBParaSite" id="PTRK_0001548700.1">
    <property type="protein sequence ID" value="PTRK_0001548700.1"/>
    <property type="gene ID" value="PTRK_0001548700"/>
</dbReference>
<organism evidence="4 5">
    <name type="scientific">Parastrongyloides trichosuri</name>
    <name type="common">Possum-specific nematode worm</name>
    <dbReference type="NCBI Taxonomy" id="131310"/>
    <lineage>
        <taxon>Eukaryota</taxon>
        <taxon>Metazoa</taxon>
        <taxon>Ecdysozoa</taxon>
        <taxon>Nematoda</taxon>
        <taxon>Chromadorea</taxon>
        <taxon>Rhabditida</taxon>
        <taxon>Tylenchina</taxon>
        <taxon>Panagrolaimomorpha</taxon>
        <taxon>Strongyloidoidea</taxon>
        <taxon>Strongyloididae</taxon>
        <taxon>Parastrongyloides</taxon>
    </lineage>
</organism>
<dbReference type="AlphaFoldDB" id="A0A0N5A1I8"/>
<accession>A0A0N5A1I8</accession>
<evidence type="ECO:0000256" key="1">
    <source>
        <dbReference type="SAM" id="MobiDB-lite"/>
    </source>
</evidence>
<evidence type="ECO:0000313" key="5">
    <source>
        <dbReference type="WBParaSite" id="PTRK_0001548700.1"/>
    </source>
</evidence>
<evidence type="ECO:0000256" key="2">
    <source>
        <dbReference type="SAM" id="Phobius"/>
    </source>
</evidence>
<name>A0A0N5A1I8_PARTI</name>
<keyword evidence="3" id="KW-0732">Signal</keyword>
<evidence type="ECO:0000313" key="4">
    <source>
        <dbReference type="Proteomes" id="UP000038045"/>
    </source>
</evidence>
<feature type="compositionally biased region" description="Basic and acidic residues" evidence="1">
    <location>
        <begin position="74"/>
        <end position="92"/>
    </location>
</feature>
<feature type="region of interest" description="Disordered" evidence="1">
    <location>
        <begin position="74"/>
        <end position="123"/>
    </location>
</feature>
<reference evidence="5" key="1">
    <citation type="submission" date="2017-02" db="UniProtKB">
        <authorList>
            <consortium name="WormBaseParasite"/>
        </authorList>
    </citation>
    <scope>IDENTIFICATION</scope>
</reference>
<evidence type="ECO:0000256" key="3">
    <source>
        <dbReference type="SAM" id="SignalP"/>
    </source>
</evidence>
<feature type="chain" id="PRO_5005892507" evidence="3">
    <location>
        <begin position="21"/>
        <end position="281"/>
    </location>
</feature>
<keyword evidence="2" id="KW-0812">Transmembrane</keyword>
<keyword evidence="2" id="KW-1133">Transmembrane helix</keyword>
<feature type="signal peptide" evidence="3">
    <location>
        <begin position="1"/>
        <end position="20"/>
    </location>
</feature>
<feature type="transmembrane region" description="Helical" evidence="2">
    <location>
        <begin position="216"/>
        <end position="242"/>
    </location>
</feature>
<sequence>MARLILTILLIAFLTVTLFATPTHKLEEHGRKNHDNKRVGNNDDQKMMKVSLMDDKDFELDRIVSKTVVEKHDDDKKVVSKNDGHSKMETTTKKLLQKGSILPTSEEDHLPNSDEDDYYDSDEHESLSSDMFFDLFHDLKDKFTKVSHSISEGASIAAEKLSDLSHKTHYAYAVSKDSILDAEEKVANKAHDLFLYTEEEFNYVISEMRSEANRHALFIGIISGICVYFLMFPVTFLLKVCVRRLKQNKSRIPFFSKYSRNEKVPLLPNEKMGVRAVDYSL</sequence>
<dbReference type="Proteomes" id="UP000038045">
    <property type="component" value="Unplaced"/>
</dbReference>
<keyword evidence="2" id="KW-0472">Membrane</keyword>
<protein>
    <submittedName>
        <fullName evidence="5">Exported protein</fullName>
    </submittedName>
</protein>
<keyword evidence="4" id="KW-1185">Reference proteome</keyword>
<feature type="compositionally biased region" description="Acidic residues" evidence="1">
    <location>
        <begin position="113"/>
        <end position="123"/>
    </location>
</feature>